<feature type="compositionally biased region" description="Basic and acidic residues" evidence="1">
    <location>
        <begin position="11"/>
        <end position="32"/>
    </location>
</feature>
<gene>
    <name evidence="2" type="ORF">N781_10920</name>
</gene>
<proteinExistence type="predicted"/>
<accession>A0A0A5GNU0</accession>
<protein>
    <submittedName>
        <fullName evidence="2">Uncharacterized protein</fullName>
    </submittedName>
</protein>
<dbReference type="EMBL" id="AVPE01000002">
    <property type="protein sequence ID" value="KGX93634.1"/>
    <property type="molecule type" value="Genomic_DNA"/>
</dbReference>
<comment type="caution">
    <text evidence="2">The sequence shown here is derived from an EMBL/GenBank/DDBJ whole genome shotgun (WGS) entry which is preliminary data.</text>
</comment>
<evidence type="ECO:0000256" key="1">
    <source>
        <dbReference type="SAM" id="MobiDB-lite"/>
    </source>
</evidence>
<evidence type="ECO:0000313" key="3">
    <source>
        <dbReference type="Proteomes" id="UP000030528"/>
    </source>
</evidence>
<organism evidence="2 3">
    <name type="scientific">Pontibacillus halophilus JSM 076056 = DSM 19796</name>
    <dbReference type="NCBI Taxonomy" id="1385510"/>
    <lineage>
        <taxon>Bacteria</taxon>
        <taxon>Bacillati</taxon>
        <taxon>Bacillota</taxon>
        <taxon>Bacilli</taxon>
        <taxon>Bacillales</taxon>
        <taxon>Bacillaceae</taxon>
        <taxon>Pontibacillus</taxon>
    </lineage>
</organism>
<dbReference type="AlphaFoldDB" id="A0A0A5GNU0"/>
<reference evidence="2 3" key="1">
    <citation type="submission" date="2013-08" db="EMBL/GenBank/DDBJ databases">
        <authorList>
            <person name="Huang J."/>
            <person name="Wang G."/>
        </authorList>
    </citation>
    <scope>NUCLEOTIDE SEQUENCE [LARGE SCALE GENOMIC DNA]</scope>
    <source>
        <strain evidence="2 3">JSM 076056</strain>
    </source>
</reference>
<keyword evidence="3" id="KW-1185">Reference proteome</keyword>
<feature type="region of interest" description="Disordered" evidence="1">
    <location>
        <begin position="1"/>
        <end position="32"/>
    </location>
</feature>
<name>A0A0A5GNU0_9BACI</name>
<evidence type="ECO:0000313" key="2">
    <source>
        <dbReference type="EMBL" id="KGX93634.1"/>
    </source>
</evidence>
<dbReference type="Proteomes" id="UP000030528">
    <property type="component" value="Unassembled WGS sequence"/>
</dbReference>
<sequence length="32" mass="3566">MPKKPLGITQQEKRDPVGDIVTRGKTESDIVE</sequence>
<dbReference type="STRING" id="1385510.GCA_000425205_01094"/>